<evidence type="ECO:0000313" key="3">
    <source>
        <dbReference type="Proteomes" id="UP000274762"/>
    </source>
</evidence>
<dbReference type="Pfam" id="PF07045">
    <property type="entry name" value="DUF1330"/>
    <property type="match status" value="1"/>
</dbReference>
<dbReference type="InterPro" id="IPR010753">
    <property type="entry name" value="DUF1330"/>
</dbReference>
<dbReference type="AlphaFoldDB" id="A0A495JWB8"/>
<organism evidence="2 3">
    <name type="scientific">Williamsia marianensis</name>
    <dbReference type="NCBI Taxonomy" id="85044"/>
    <lineage>
        <taxon>Bacteria</taxon>
        <taxon>Bacillati</taxon>
        <taxon>Actinomycetota</taxon>
        <taxon>Actinomycetes</taxon>
        <taxon>Mycobacteriales</taxon>
        <taxon>Nocardiaceae</taxon>
        <taxon>Williamsia</taxon>
    </lineage>
</organism>
<proteinExistence type="predicted"/>
<sequence>MSKGYVIFTEKVRDPEALAAYSAAAVPSVIAAGGTAIIAGPPHLVAEGDWHGDITVVLEFESVAAANAWYTGPDYQAVIGQRHQAATSNVVILEGFTPPNLT</sequence>
<reference evidence="2 3" key="1">
    <citation type="submission" date="2018-10" db="EMBL/GenBank/DDBJ databases">
        <title>Sequencing the genomes of 1000 actinobacteria strains.</title>
        <authorList>
            <person name="Klenk H.-P."/>
        </authorList>
    </citation>
    <scope>NUCLEOTIDE SEQUENCE [LARGE SCALE GENOMIC DNA]</scope>
    <source>
        <strain evidence="2 3">DSM 44343</strain>
    </source>
</reference>
<evidence type="ECO:0000259" key="1">
    <source>
        <dbReference type="Pfam" id="PF07045"/>
    </source>
</evidence>
<dbReference type="PANTHER" id="PTHR41521">
    <property type="match status" value="1"/>
</dbReference>
<dbReference type="RefSeq" id="WP_062796148.1">
    <property type="nucleotide sequence ID" value="NZ_CBCRXS010000001.1"/>
</dbReference>
<dbReference type="Proteomes" id="UP000274762">
    <property type="component" value="Unassembled WGS sequence"/>
</dbReference>
<protein>
    <submittedName>
        <fullName evidence="2">Uncharacterized protein (DUF1330 family)</fullName>
    </submittedName>
</protein>
<evidence type="ECO:0000313" key="2">
    <source>
        <dbReference type="EMBL" id="RKR93257.1"/>
    </source>
</evidence>
<dbReference type="InterPro" id="IPR011008">
    <property type="entry name" value="Dimeric_a/b-barrel"/>
</dbReference>
<dbReference type="OrthoDB" id="9806380at2"/>
<comment type="caution">
    <text evidence="2">The sequence shown here is derived from an EMBL/GenBank/DDBJ whole genome shotgun (WGS) entry which is preliminary data.</text>
</comment>
<name>A0A495JWB8_WILMA</name>
<feature type="domain" description="DUF1330" evidence="1">
    <location>
        <begin position="3"/>
        <end position="96"/>
    </location>
</feature>
<dbReference type="SUPFAM" id="SSF54909">
    <property type="entry name" value="Dimeric alpha+beta barrel"/>
    <property type="match status" value="1"/>
</dbReference>
<dbReference type="PANTHER" id="PTHR41521:SF4">
    <property type="entry name" value="BLR0684 PROTEIN"/>
    <property type="match status" value="1"/>
</dbReference>
<dbReference type="EMBL" id="RBKV01000001">
    <property type="protein sequence ID" value="RKR93257.1"/>
    <property type="molecule type" value="Genomic_DNA"/>
</dbReference>
<gene>
    <name evidence="2" type="ORF">DFJ75_0036</name>
</gene>
<dbReference type="Gene3D" id="3.30.70.100">
    <property type="match status" value="1"/>
</dbReference>
<accession>A0A495JWB8</accession>